<reference evidence="3 4" key="1">
    <citation type="submission" date="2017-05" db="EMBL/GenBank/DDBJ databases">
        <authorList>
            <person name="Song R."/>
            <person name="Chenine A.L."/>
            <person name="Ruprecht R.M."/>
        </authorList>
    </citation>
    <scope>NUCLEOTIDE SEQUENCE [LARGE SCALE GENOMIC DNA]</scope>
    <source>
        <strain evidence="3 4">CECT 8898</strain>
    </source>
</reference>
<dbReference type="Proteomes" id="UP000207598">
    <property type="component" value="Unassembled WGS sequence"/>
</dbReference>
<dbReference type="EMBL" id="FXYF01000001">
    <property type="protein sequence ID" value="SMX32747.1"/>
    <property type="molecule type" value="Genomic_DNA"/>
</dbReference>
<sequence>MPLLAFDHVNIRTVHLDRMVAWYEQVLGLRSGARPEFPVPGAWLYLGETCVLHLIGADPPPMVHSDGESLRMEHIAFRAEAMAPFLEHLDGCGVPYKLVPFEALDIILVFVRDPDGNRIHVDFPASGQGSGATWSARPSSDP</sequence>
<name>A0A238JRC9_9RHOB</name>
<evidence type="ECO:0000259" key="2">
    <source>
        <dbReference type="PROSITE" id="PS51819"/>
    </source>
</evidence>
<dbReference type="RefSeq" id="WP_176445035.1">
    <property type="nucleotide sequence ID" value="NZ_FXYF01000001.1"/>
</dbReference>
<dbReference type="PROSITE" id="PS51819">
    <property type="entry name" value="VOC"/>
    <property type="match status" value="1"/>
</dbReference>
<keyword evidence="4" id="KW-1185">Reference proteome</keyword>
<dbReference type="Gene3D" id="3.10.180.10">
    <property type="entry name" value="2,3-Dihydroxybiphenyl 1,2-Dioxygenase, domain 1"/>
    <property type="match status" value="1"/>
</dbReference>
<dbReference type="SUPFAM" id="SSF54593">
    <property type="entry name" value="Glyoxalase/Bleomycin resistance protein/Dihydroxybiphenyl dioxygenase"/>
    <property type="match status" value="1"/>
</dbReference>
<feature type="domain" description="VOC" evidence="2">
    <location>
        <begin position="5"/>
        <end position="124"/>
    </location>
</feature>
<dbReference type="Pfam" id="PF00903">
    <property type="entry name" value="Glyoxalase"/>
    <property type="match status" value="1"/>
</dbReference>
<organism evidence="3 4">
    <name type="scientific">Maliponia aquimaris</name>
    <dbReference type="NCBI Taxonomy" id="1673631"/>
    <lineage>
        <taxon>Bacteria</taxon>
        <taxon>Pseudomonadati</taxon>
        <taxon>Pseudomonadota</taxon>
        <taxon>Alphaproteobacteria</taxon>
        <taxon>Rhodobacterales</taxon>
        <taxon>Paracoccaceae</taxon>
        <taxon>Maliponia</taxon>
    </lineage>
</organism>
<dbReference type="InterPro" id="IPR037523">
    <property type="entry name" value="VOC_core"/>
</dbReference>
<feature type="region of interest" description="Disordered" evidence="1">
    <location>
        <begin position="121"/>
        <end position="142"/>
    </location>
</feature>
<dbReference type="AlphaFoldDB" id="A0A238JRC9"/>
<protein>
    <submittedName>
        <fullName evidence="3">Glyoxalase-like domain protein</fullName>
    </submittedName>
</protein>
<proteinExistence type="predicted"/>
<evidence type="ECO:0000313" key="4">
    <source>
        <dbReference type="Proteomes" id="UP000207598"/>
    </source>
</evidence>
<evidence type="ECO:0000256" key="1">
    <source>
        <dbReference type="SAM" id="MobiDB-lite"/>
    </source>
</evidence>
<gene>
    <name evidence="3" type="ORF">MAA8898_00322</name>
</gene>
<evidence type="ECO:0000313" key="3">
    <source>
        <dbReference type="EMBL" id="SMX32747.1"/>
    </source>
</evidence>
<dbReference type="PANTHER" id="PTHR21366">
    <property type="entry name" value="GLYOXALASE FAMILY PROTEIN"/>
    <property type="match status" value="1"/>
</dbReference>
<dbReference type="InterPro" id="IPR050383">
    <property type="entry name" value="GlyoxalaseI/FosfomycinResist"/>
</dbReference>
<dbReference type="InterPro" id="IPR029068">
    <property type="entry name" value="Glyas_Bleomycin-R_OHBP_Dase"/>
</dbReference>
<accession>A0A238JRC9</accession>
<feature type="compositionally biased region" description="Polar residues" evidence="1">
    <location>
        <begin position="131"/>
        <end position="142"/>
    </location>
</feature>
<dbReference type="InterPro" id="IPR004360">
    <property type="entry name" value="Glyas_Fos-R_dOase_dom"/>
</dbReference>